<keyword evidence="2" id="KW-1133">Transmembrane helix</keyword>
<evidence type="ECO:0000256" key="2">
    <source>
        <dbReference type="SAM" id="Phobius"/>
    </source>
</evidence>
<organism evidence="3 4">
    <name type="scientific">Bradyrhizobium elkanii</name>
    <dbReference type="NCBI Taxonomy" id="29448"/>
    <lineage>
        <taxon>Bacteria</taxon>
        <taxon>Pseudomonadati</taxon>
        <taxon>Pseudomonadota</taxon>
        <taxon>Alphaproteobacteria</taxon>
        <taxon>Hyphomicrobiales</taxon>
        <taxon>Nitrobacteraceae</taxon>
        <taxon>Bradyrhizobium</taxon>
    </lineage>
</organism>
<comment type="caution">
    <text evidence="3">The sequence shown here is derived from an EMBL/GenBank/DDBJ whole genome shotgun (WGS) entry which is preliminary data.</text>
</comment>
<dbReference type="RefSeq" id="WP_137479381.1">
    <property type="nucleotide sequence ID" value="NZ_SZZP01000010.1"/>
</dbReference>
<reference evidence="3 4" key="1">
    <citation type="submission" date="2019-05" db="EMBL/GenBank/DDBJ databases">
        <title>Draft Genome of Bradyrhizobium elkanii strain SEMIA 938, Used in Commercial Inoculants for Lupinus spp. in Brazil.</title>
        <authorList>
            <person name="Hungria M."/>
            <person name="Delamuta J.R.M."/>
            <person name="Ribeiro R.A."/>
            <person name="Nogueira M.A."/>
        </authorList>
    </citation>
    <scope>NUCLEOTIDE SEQUENCE [LARGE SCALE GENOMIC DNA]</scope>
    <source>
        <strain evidence="3 4">Semia 938</strain>
    </source>
</reference>
<gene>
    <name evidence="3" type="ORF">FDV58_17735</name>
</gene>
<proteinExistence type="predicted"/>
<dbReference type="Proteomes" id="UP000305095">
    <property type="component" value="Unassembled WGS sequence"/>
</dbReference>
<protein>
    <submittedName>
        <fullName evidence="3">NAD(P)(+) transhydrogenase (Re/Si-specific) subunit beta</fullName>
    </submittedName>
</protein>
<evidence type="ECO:0000313" key="4">
    <source>
        <dbReference type="Proteomes" id="UP000305095"/>
    </source>
</evidence>
<dbReference type="EMBL" id="SZZP01000010">
    <property type="protein sequence ID" value="TKV80093.1"/>
    <property type="molecule type" value="Genomic_DNA"/>
</dbReference>
<evidence type="ECO:0000256" key="1">
    <source>
        <dbReference type="SAM" id="MobiDB-lite"/>
    </source>
</evidence>
<keyword evidence="2" id="KW-0812">Transmembrane</keyword>
<evidence type="ECO:0000313" key="3">
    <source>
        <dbReference type="EMBL" id="TKV80093.1"/>
    </source>
</evidence>
<sequence length="191" mass="22223">MYVEKYPQPTQAEMKRAKEAGLRRDAERRWQYSVRLQTQPNVVYFREVAYAILLVVVISAVTMYGSYWLFEKLAPLISRQPPWLSVFELACVAVFVGFAAWYLREKRKLKLYPIVEIALGATLSVQGLILDPDKVSLLAGLVAFVGGVRIIIDGFKRLVEYQSFHLARLGFYEYYWRKFKRFSRARLAPDI</sequence>
<keyword evidence="2" id="KW-0472">Membrane</keyword>
<accession>A0A4U6S087</accession>
<feature type="region of interest" description="Disordered" evidence="1">
    <location>
        <begin position="1"/>
        <end position="20"/>
    </location>
</feature>
<dbReference type="AlphaFoldDB" id="A0A4U6S087"/>
<feature type="transmembrane region" description="Helical" evidence="2">
    <location>
        <begin position="48"/>
        <end position="70"/>
    </location>
</feature>
<feature type="transmembrane region" description="Helical" evidence="2">
    <location>
        <begin position="135"/>
        <end position="152"/>
    </location>
</feature>
<name>A0A4U6S087_BRAEL</name>
<feature type="transmembrane region" description="Helical" evidence="2">
    <location>
        <begin position="110"/>
        <end position="129"/>
    </location>
</feature>
<feature type="transmembrane region" description="Helical" evidence="2">
    <location>
        <begin position="82"/>
        <end position="103"/>
    </location>
</feature>